<dbReference type="WBParaSite" id="RSKR_0000978000.1">
    <property type="protein sequence ID" value="RSKR_0000978000.1"/>
    <property type="gene ID" value="RSKR_0000978000"/>
</dbReference>
<accession>A0AC35UCW4</accession>
<protein>
    <submittedName>
        <fullName evidence="2">Uncharacterized protein</fullName>
    </submittedName>
</protein>
<reference evidence="2" key="1">
    <citation type="submission" date="2016-11" db="UniProtKB">
        <authorList>
            <consortium name="WormBaseParasite"/>
        </authorList>
    </citation>
    <scope>IDENTIFICATION</scope>
    <source>
        <strain evidence="2">KR3021</strain>
    </source>
</reference>
<organism evidence="1 2">
    <name type="scientific">Rhabditophanes sp. KR3021</name>
    <dbReference type="NCBI Taxonomy" id="114890"/>
    <lineage>
        <taxon>Eukaryota</taxon>
        <taxon>Metazoa</taxon>
        <taxon>Ecdysozoa</taxon>
        <taxon>Nematoda</taxon>
        <taxon>Chromadorea</taxon>
        <taxon>Rhabditida</taxon>
        <taxon>Tylenchina</taxon>
        <taxon>Panagrolaimomorpha</taxon>
        <taxon>Strongyloidoidea</taxon>
        <taxon>Alloionematidae</taxon>
        <taxon>Rhabditophanes</taxon>
    </lineage>
</organism>
<evidence type="ECO:0000313" key="1">
    <source>
        <dbReference type="Proteomes" id="UP000095286"/>
    </source>
</evidence>
<name>A0AC35UCW4_9BILA</name>
<evidence type="ECO:0000313" key="2">
    <source>
        <dbReference type="WBParaSite" id="RSKR_0000978000.1"/>
    </source>
</evidence>
<dbReference type="Proteomes" id="UP000095286">
    <property type="component" value="Unplaced"/>
</dbReference>
<proteinExistence type="predicted"/>
<sequence length="310" mass="34645">MILNVATIVLVICSSVYSQEKQLPSLSQIDDYDDPVLKEIFLNNPSQPGPVQVPRNTNTPKQYVPVNRNEEGFQLTTPYAAPMSSRVVNPSPTKMKPGMMNPNAIPNESGFVTNFNTNGVNTPNQQQLFSNQQQAFQGQPPPQQPVNNNPNFNSMANNGYQAFYNSAQQVGSAFGIPNYLYTPSNIFGRKQQHRLTWCFIYFKRTHSKVSKKESYTWQTKKSRDEGNFVDGKEEKPEGKKIVAQAESAPVAKKPAASSSNDLTVAMEVDDFTLNYDSEEDGQAEEDNYAFILSQPVILFQPTKINVLQGE</sequence>